<feature type="transmembrane region" description="Helical" evidence="1">
    <location>
        <begin position="83"/>
        <end position="102"/>
    </location>
</feature>
<comment type="caution">
    <text evidence="2">The sequence shown here is derived from an EMBL/GenBank/DDBJ whole genome shotgun (WGS) entry which is preliminary data.</text>
</comment>
<keyword evidence="1" id="KW-0472">Membrane</keyword>
<reference evidence="2" key="1">
    <citation type="submission" date="2020-11" db="EMBL/GenBank/DDBJ databases">
        <authorList>
            <consortium name="DOE Joint Genome Institute"/>
            <person name="Ahrendt S."/>
            <person name="Riley R."/>
            <person name="Andreopoulos W."/>
            <person name="Labutti K."/>
            <person name="Pangilinan J."/>
            <person name="Ruiz-Duenas F.J."/>
            <person name="Barrasa J.M."/>
            <person name="Sanchez-Garcia M."/>
            <person name="Camarero S."/>
            <person name="Miyauchi S."/>
            <person name="Serrano A."/>
            <person name="Linde D."/>
            <person name="Babiker R."/>
            <person name="Drula E."/>
            <person name="Ayuso-Fernandez I."/>
            <person name="Pacheco R."/>
            <person name="Padilla G."/>
            <person name="Ferreira P."/>
            <person name="Barriuso J."/>
            <person name="Kellner H."/>
            <person name="Castanera R."/>
            <person name="Alfaro M."/>
            <person name="Ramirez L."/>
            <person name="Pisabarro A.G."/>
            <person name="Kuo A."/>
            <person name="Tritt A."/>
            <person name="Lipzen A."/>
            <person name="He G."/>
            <person name="Yan M."/>
            <person name="Ng V."/>
            <person name="Cullen D."/>
            <person name="Martin F."/>
            <person name="Rosso M.-N."/>
            <person name="Henrissat B."/>
            <person name="Hibbett D."/>
            <person name="Martinez A.T."/>
            <person name="Grigoriev I.V."/>
        </authorList>
    </citation>
    <scope>NUCLEOTIDE SEQUENCE</scope>
    <source>
        <strain evidence="2">AH 40177</strain>
    </source>
</reference>
<name>A0A9P5TWR6_9AGAR</name>
<keyword evidence="1" id="KW-0812">Transmembrane</keyword>
<evidence type="ECO:0000313" key="2">
    <source>
        <dbReference type="EMBL" id="KAF9042680.1"/>
    </source>
</evidence>
<dbReference type="AlphaFoldDB" id="A0A9P5TWR6"/>
<dbReference type="EMBL" id="JADNRY010000543">
    <property type="protein sequence ID" value="KAF9042680.1"/>
    <property type="molecule type" value="Genomic_DNA"/>
</dbReference>
<sequence length="118" mass="12925">MPSDKWKDSIPADYRTLSGNRLGSLWLGSTIVLPGSRFGGCSVDNAYKNLNVTVFWGILYRVGVHYTGIGDNKRREYVPSISLILKQPVVCTVLAVSLLLLLPSGLIPYTKGKEKAAQ</sequence>
<proteinExistence type="predicted"/>
<evidence type="ECO:0000256" key="1">
    <source>
        <dbReference type="SAM" id="Phobius"/>
    </source>
</evidence>
<accession>A0A9P5TWR6</accession>
<keyword evidence="1" id="KW-1133">Transmembrane helix</keyword>
<keyword evidence="3" id="KW-1185">Reference proteome</keyword>
<dbReference type="Proteomes" id="UP000772434">
    <property type="component" value="Unassembled WGS sequence"/>
</dbReference>
<evidence type="ECO:0000313" key="3">
    <source>
        <dbReference type="Proteomes" id="UP000772434"/>
    </source>
</evidence>
<organism evidence="2 3">
    <name type="scientific">Rhodocollybia butyracea</name>
    <dbReference type="NCBI Taxonomy" id="206335"/>
    <lineage>
        <taxon>Eukaryota</taxon>
        <taxon>Fungi</taxon>
        <taxon>Dikarya</taxon>
        <taxon>Basidiomycota</taxon>
        <taxon>Agaricomycotina</taxon>
        <taxon>Agaricomycetes</taxon>
        <taxon>Agaricomycetidae</taxon>
        <taxon>Agaricales</taxon>
        <taxon>Marasmiineae</taxon>
        <taxon>Omphalotaceae</taxon>
        <taxon>Rhodocollybia</taxon>
    </lineage>
</organism>
<gene>
    <name evidence="2" type="ORF">BDP27DRAFT_1374303</name>
</gene>
<protein>
    <submittedName>
        <fullName evidence="2">Uncharacterized protein</fullName>
    </submittedName>
</protein>